<evidence type="ECO:0000313" key="2">
    <source>
        <dbReference type="Proteomes" id="UP001152622"/>
    </source>
</evidence>
<protein>
    <submittedName>
        <fullName evidence="1">Uncharacterized protein</fullName>
    </submittedName>
</protein>
<keyword evidence="2" id="KW-1185">Reference proteome</keyword>
<accession>A0A9Q1F8N1</accession>
<dbReference type="EMBL" id="JAINUF010000007">
    <property type="protein sequence ID" value="KAJ8353426.1"/>
    <property type="molecule type" value="Genomic_DNA"/>
</dbReference>
<comment type="caution">
    <text evidence="1">The sequence shown here is derived from an EMBL/GenBank/DDBJ whole genome shotgun (WGS) entry which is preliminary data.</text>
</comment>
<organism evidence="1 2">
    <name type="scientific">Synaphobranchus kaupii</name>
    <name type="common">Kaup's arrowtooth eel</name>
    <dbReference type="NCBI Taxonomy" id="118154"/>
    <lineage>
        <taxon>Eukaryota</taxon>
        <taxon>Metazoa</taxon>
        <taxon>Chordata</taxon>
        <taxon>Craniata</taxon>
        <taxon>Vertebrata</taxon>
        <taxon>Euteleostomi</taxon>
        <taxon>Actinopterygii</taxon>
        <taxon>Neopterygii</taxon>
        <taxon>Teleostei</taxon>
        <taxon>Anguilliformes</taxon>
        <taxon>Synaphobranchidae</taxon>
        <taxon>Synaphobranchus</taxon>
    </lineage>
</organism>
<name>A0A9Q1F8N1_SYNKA</name>
<dbReference type="AlphaFoldDB" id="A0A9Q1F8N1"/>
<reference evidence="1" key="1">
    <citation type="journal article" date="2023" name="Science">
        <title>Genome structures resolve the early diversification of teleost fishes.</title>
        <authorList>
            <person name="Parey E."/>
            <person name="Louis A."/>
            <person name="Montfort J."/>
            <person name="Bouchez O."/>
            <person name="Roques C."/>
            <person name="Iampietro C."/>
            <person name="Lluch J."/>
            <person name="Castinel A."/>
            <person name="Donnadieu C."/>
            <person name="Desvignes T."/>
            <person name="Floi Bucao C."/>
            <person name="Jouanno E."/>
            <person name="Wen M."/>
            <person name="Mejri S."/>
            <person name="Dirks R."/>
            <person name="Jansen H."/>
            <person name="Henkel C."/>
            <person name="Chen W.J."/>
            <person name="Zahm M."/>
            <person name="Cabau C."/>
            <person name="Klopp C."/>
            <person name="Thompson A.W."/>
            <person name="Robinson-Rechavi M."/>
            <person name="Braasch I."/>
            <person name="Lecointre G."/>
            <person name="Bobe J."/>
            <person name="Postlethwait J.H."/>
            <person name="Berthelot C."/>
            <person name="Roest Crollius H."/>
            <person name="Guiguen Y."/>
        </authorList>
    </citation>
    <scope>NUCLEOTIDE SEQUENCE</scope>
    <source>
        <strain evidence="1">WJC10195</strain>
    </source>
</reference>
<dbReference type="Proteomes" id="UP001152622">
    <property type="component" value="Chromosome 7"/>
</dbReference>
<sequence>MLAPQLPSPASLIGPTLTAIGLEAEMLIPPAGFRGGLLAEKLTPSAGLSGPAPTASGLANPTRRRILGLTRGSHTAGGLGPCGGSGASSARVRCRSACTTPQRRVFQLVASGAWLVASGALPPLEH</sequence>
<proteinExistence type="predicted"/>
<gene>
    <name evidence="1" type="ORF">SKAU_G00209930</name>
</gene>
<evidence type="ECO:0000313" key="1">
    <source>
        <dbReference type="EMBL" id="KAJ8353426.1"/>
    </source>
</evidence>